<dbReference type="OrthoDB" id="9786526at2"/>
<dbReference type="GO" id="GO:0003700">
    <property type="term" value="F:DNA-binding transcription factor activity"/>
    <property type="evidence" value="ECO:0007669"/>
    <property type="project" value="InterPro"/>
</dbReference>
<dbReference type="InterPro" id="IPR036390">
    <property type="entry name" value="WH_DNA-bd_sf"/>
</dbReference>
<accession>A0A6C2CGY0</accession>
<reference evidence="6 7" key="1">
    <citation type="submission" date="2019-01" db="EMBL/GenBank/DDBJ databases">
        <title>Zoogloea oleivorans genome sequencing and assembly.</title>
        <authorList>
            <person name="Tancsics A."/>
            <person name="Farkas M."/>
            <person name="Kriszt B."/>
            <person name="Maroti G."/>
            <person name="Horvath B."/>
        </authorList>
    </citation>
    <scope>NUCLEOTIDE SEQUENCE [LARGE SCALE GENOMIC DNA]</scope>
    <source>
        <strain evidence="6 7">Buc</strain>
    </source>
</reference>
<dbReference type="Gene3D" id="1.10.10.10">
    <property type="entry name" value="Winged helix-like DNA-binding domain superfamily/Winged helix DNA-binding domain"/>
    <property type="match status" value="1"/>
</dbReference>
<sequence>MNTLNLDQVASFLAIARLESFRAAARELGISQGAISQQLQKLENLLGARLVERDPKGCRLTVEGRKFESHARNLHRLATSALNTFRERRLVIGASSNIGIYLLHPYLKAYGDQSEASIDIQIGRNPVVAEQLAKGEIDVALMEWWDERPGYVSRIWRTEEMVVIVAPDHPWARLPYLSCRQLREMPMLGGEPGTGTGRLLAEYLGIELEELSIGARLGSTDAVKQWVKAGMGVSLALAGTVDDETRSGKLVAIPLEGNPPPRKALQVVWRDSLSDEHAACRFGTWLVESAALSHQKNVQVQPACWPLGV</sequence>
<dbReference type="Pfam" id="PF00126">
    <property type="entry name" value="HTH_1"/>
    <property type="match status" value="1"/>
</dbReference>
<evidence type="ECO:0000313" key="7">
    <source>
        <dbReference type="Proteomes" id="UP000389128"/>
    </source>
</evidence>
<dbReference type="EMBL" id="SDKK01000030">
    <property type="protein sequence ID" value="TYC52713.1"/>
    <property type="molecule type" value="Genomic_DNA"/>
</dbReference>
<dbReference type="Gene3D" id="3.40.190.10">
    <property type="entry name" value="Periplasmic binding protein-like II"/>
    <property type="match status" value="2"/>
</dbReference>
<dbReference type="InterPro" id="IPR005119">
    <property type="entry name" value="LysR_subst-bd"/>
</dbReference>
<dbReference type="Pfam" id="PF03466">
    <property type="entry name" value="LysR_substrate"/>
    <property type="match status" value="1"/>
</dbReference>
<dbReference type="PRINTS" id="PR00039">
    <property type="entry name" value="HTHLYSR"/>
</dbReference>
<protein>
    <submittedName>
        <fullName evidence="6">LysR family transcriptional regulator</fullName>
    </submittedName>
</protein>
<evidence type="ECO:0000256" key="2">
    <source>
        <dbReference type="ARBA" id="ARBA00023015"/>
    </source>
</evidence>
<dbReference type="AlphaFoldDB" id="A0A6C2CGY0"/>
<gene>
    <name evidence="6" type="ORF">ETQ85_22250</name>
</gene>
<keyword evidence="2" id="KW-0805">Transcription regulation</keyword>
<feature type="domain" description="HTH lysR-type" evidence="5">
    <location>
        <begin position="4"/>
        <end position="61"/>
    </location>
</feature>
<keyword evidence="7" id="KW-1185">Reference proteome</keyword>
<evidence type="ECO:0000256" key="1">
    <source>
        <dbReference type="ARBA" id="ARBA00009437"/>
    </source>
</evidence>
<evidence type="ECO:0000313" key="6">
    <source>
        <dbReference type="EMBL" id="TYC52713.1"/>
    </source>
</evidence>
<name>A0A6C2CGY0_9RHOO</name>
<dbReference type="PANTHER" id="PTHR30126">
    <property type="entry name" value="HTH-TYPE TRANSCRIPTIONAL REGULATOR"/>
    <property type="match status" value="1"/>
</dbReference>
<keyword evidence="3" id="KW-0238">DNA-binding</keyword>
<dbReference type="InterPro" id="IPR000847">
    <property type="entry name" value="LysR_HTH_N"/>
</dbReference>
<evidence type="ECO:0000259" key="5">
    <source>
        <dbReference type="PROSITE" id="PS50931"/>
    </source>
</evidence>
<dbReference type="SUPFAM" id="SSF46785">
    <property type="entry name" value="Winged helix' DNA-binding domain"/>
    <property type="match status" value="1"/>
</dbReference>
<proteinExistence type="inferred from homology"/>
<comment type="similarity">
    <text evidence="1">Belongs to the LysR transcriptional regulatory family.</text>
</comment>
<evidence type="ECO:0000256" key="3">
    <source>
        <dbReference type="ARBA" id="ARBA00023125"/>
    </source>
</evidence>
<dbReference type="SUPFAM" id="SSF53850">
    <property type="entry name" value="Periplasmic binding protein-like II"/>
    <property type="match status" value="1"/>
</dbReference>
<evidence type="ECO:0000256" key="4">
    <source>
        <dbReference type="ARBA" id="ARBA00023163"/>
    </source>
</evidence>
<keyword evidence="4" id="KW-0804">Transcription</keyword>
<comment type="caution">
    <text evidence="6">The sequence shown here is derived from an EMBL/GenBank/DDBJ whole genome shotgun (WGS) entry which is preliminary data.</text>
</comment>
<dbReference type="Proteomes" id="UP000389128">
    <property type="component" value="Unassembled WGS sequence"/>
</dbReference>
<dbReference type="PANTHER" id="PTHR30126:SF39">
    <property type="entry name" value="HTH-TYPE TRANSCRIPTIONAL REGULATOR CYSL"/>
    <property type="match status" value="1"/>
</dbReference>
<dbReference type="GO" id="GO:0000976">
    <property type="term" value="F:transcription cis-regulatory region binding"/>
    <property type="evidence" value="ECO:0007669"/>
    <property type="project" value="TreeGrafter"/>
</dbReference>
<organism evidence="6 7">
    <name type="scientific">Zoogloea oleivorans</name>
    <dbReference type="NCBI Taxonomy" id="1552750"/>
    <lineage>
        <taxon>Bacteria</taxon>
        <taxon>Pseudomonadati</taxon>
        <taxon>Pseudomonadota</taxon>
        <taxon>Betaproteobacteria</taxon>
        <taxon>Rhodocyclales</taxon>
        <taxon>Zoogloeaceae</taxon>
        <taxon>Zoogloea</taxon>
    </lineage>
</organism>
<dbReference type="PROSITE" id="PS50931">
    <property type="entry name" value="HTH_LYSR"/>
    <property type="match status" value="1"/>
</dbReference>
<dbReference type="InterPro" id="IPR036388">
    <property type="entry name" value="WH-like_DNA-bd_sf"/>
</dbReference>